<dbReference type="PANTHER" id="PTHR43152:SF3">
    <property type="entry name" value="UVRABC SYSTEM PROTEIN A"/>
    <property type="match status" value="1"/>
</dbReference>
<protein>
    <recommendedName>
        <fullName evidence="16 18">UvrABC system protein A</fullName>
        <shortName evidence="18">UvrA protein</shortName>
    </recommendedName>
    <alternativeName>
        <fullName evidence="17 18">Excinuclease ABC subunit A</fullName>
    </alternativeName>
</protein>
<dbReference type="CDD" id="cd03271">
    <property type="entry name" value="ABC_UvrA_II"/>
    <property type="match status" value="1"/>
</dbReference>
<gene>
    <name evidence="18 20" type="primary">uvrA</name>
    <name evidence="20" type="ORF">LHA_0411</name>
</gene>
<dbReference type="InterPro" id="IPR003439">
    <property type="entry name" value="ABC_transporter-like_ATP-bd"/>
</dbReference>
<keyword evidence="9 18" id="KW-0862">Zinc</keyword>
<dbReference type="GO" id="GO:0005524">
    <property type="term" value="F:ATP binding"/>
    <property type="evidence" value="ECO:0007669"/>
    <property type="project" value="UniProtKB-UniRule"/>
</dbReference>
<evidence type="ECO:0000256" key="14">
    <source>
        <dbReference type="ARBA" id="ARBA00023236"/>
    </source>
</evidence>
<dbReference type="InterPro" id="IPR017871">
    <property type="entry name" value="ABC_transporter-like_CS"/>
</dbReference>
<dbReference type="FunFam" id="1.10.8.280:FF:000001">
    <property type="entry name" value="UvrABC system protein A"/>
    <property type="match status" value="1"/>
</dbReference>
<dbReference type="EMBL" id="LN681225">
    <property type="protein sequence ID" value="CEK09513.1"/>
    <property type="molecule type" value="Genomic_DNA"/>
</dbReference>
<dbReference type="Gene3D" id="1.20.1580.10">
    <property type="entry name" value="ABC transporter ATPase like domain"/>
    <property type="match status" value="2"/>
</dbReference>
<evidence type="ECO:0000259" key="19">
    <source>
        <dbReference type="PROSITE" id="PS50893"/>
    </source>
</evidence>
<dbReference type="Gene3D" id="3.30.1490.20">
    <property type="entry name" value="ATP-grasp fold, A domain"/>
    <property type="match status" value="1"/>
</dbReference>
<dbReference type="PATRIC" id="fig|449.7.peg.403"/>
<keyword evidence="4 18" id="KW-0677">Repeat</keyword>
<feature type="binding site" evidence="18">
    <location>
        <begin position="31"/>
        <end position="38"/>
    </location>
    <ligand>
        <name>ATP</name>
        <dbReference type="ChEBI" id="CHEBI:30616"/>
    </ligand>
</feature>
<dbReference type="NCBIfam" id="TIGR00630">
    <property type="entry name" value="uvra"/>
    <property type="match status" value="1"/>
</dbReference>
<keyword evidence="10 18" id="KW-0067">ATP-binding</keyword>
<evidence type="ECO:0000256" key="10">
    <source>
        <dbReference type="ARBA" id="ARBA00022840"/>
    </source>
</evidence>
<dbReference type="SUPFAM" id="SSF52540">
    <property type="entry name" value="P-loop containing nucleoside triphosphate hydrolases"/>
    <property type="match status" value="2"/>
</dbReference>
<dbReference type="OrthoDB" id="9809851at2"/>
<evidence type="ECO:0000313" key="21">
    <source>
        <dbReference type="Proteomes" id="UP000032803"/>
    </source>
</evidence>
<sequence>MHYISIRGAKTHNLKNIDVEIPRNQLTVITGLSGSGKSSLAFDTLYAEGQRRYVESLSAYARQFLSMMEKPEVDSIEGLSPAISIEQKATSHNPRSTVGTITEIYDYLRLLFARVGEPRCPTHGVSLHAQTISQMVDQVLALPEGAKAMILAPVVRERKGEHVQLLQQLQAQGYVRARIDGEIYELDEPPKLSLRQKHTIEVVVDRFKVRSDLAQRLSESFENALNLAEGLAIVSAVDKEFNEIVFSSKFACSECGYSLSELEPRLFSFNNPMGACPTCDGLGVNQFFDPERVVHEPSASLAEGAIRGWDKKTTYYYPMLESLARHFNFDVETPFCDLPESIQTTILYGSKELIDFHYQRPHGGFMSKRHSFEGVIPNMQRRYRESDSSMVREELAKYLSSRPCETCAGARLREEARHVFVDDKNLPEITAYPIEEAFEFFRGLQLTGYRGEIASKINKEIVERLGFLVNVGLDYLSLARSAETLSGGEAQRIRLASQIGSGLVGVMYILDEPSIGLHQRDNERLLKTLLHLRNLGNTVIVVEHDEDAIRAADFVLDIGPGAGVHGGQIVAQGTPAEIMKNKQSLTGQYLAGFQSIPVPERRIAHNKEKMLQLRGVQCNNLKNVNVNIPLGVITCVTGVSGSGKSSLINDTLYPIAANKLNRASLLTPGSVKEIKGLELCDKVIDIDQSPIGRTPRSNPATYTGLFTPIRELFSGTPESRARGYQPGRFSFNVRGGRCEACQGDGLIKVEMHFLPDIYVACDVCKGKRYNRETLEIQYKGKNIHEVLDMTVEDARTFFDAIPVVARKCQTLIDVGLSYIRLGQSATTLSGGEAQRIKLARELSKRDTGNTLYILDEPTTGLHFHDTKQLLSVLNRLREQGNTIIIIEHNLDVIKTADWIIDLGPEGGSKGGQIIASGTPEEVAGCKESYTGQFLKPLLSKRG</sequence>
<organism evidence="20 21">
    <name type="scientific">Legionella hackeliae</name>
    <dbReference type="NCBI Taxonomy" id="449"/>
    <lineage>
        <taxon>Bacteria</taxon>
        <taxon>Pseudomonadati</taxon>
        <taxon>Pseudomonadota</taxon>
        <taxon>Gammaproteobacteria</taxon>
        <taxon>Legionellales</taxon>
        <taxon>Legionellaceae</taxon>
        <taxon>Legionella</taxon>
    </lineage>
</organism>
<evidence type="ECO:0000256" key="8">
    <source>
        <dbReference type="ARBA" id="ARBA00022771"/>
    </source>
</evidence>
<evidence type="ECO:0000256" key="4">
    <source>
        <dbReference type="ARBA" id="ARBA00022737"/>
    </source>
</evidence>
<evidence type="ECO:0000256" key="7">
    <source>
        <dbReference type="ARBA" id="ARBA00022769"/>
    </source>
</evidence>
<dbReference type="PROSITE" id="PS50893">
    <property type="entry name" value="ABC_TRANSPORTER_2"/>
    <property type="match status" value="1"/>
</dbReference>
<dbReference type="CDD" id="cd03270">
    <property type="entry name" value="ABC_UvrA_I"/>
    <property type="match status" value="1"/>
</dbReference>
<keyword evidence="14 18" id="KW-0742">SOS response</keyword>
<comment type="similarity">
    <text evidence="15 18">Belongs to the ABC transporter superfamily. UvrA family.</text>
</comment>
<evidence type="ECO:0000256" key="5">
    <source>
        <dbReference type="ARBA" id="ARBA00022741"/>
    </source>
</evidence>
<evidence type="ECO:0000256" key="6">
    <source>
        <dbReference type="ARBA" id="ARBA00022763"/>
    </source>
</evidence>
<reference evidence="21" key="1">
    <citation type="submission" date="2014-09" db="EMBL/GenBank/DDBJ databases">
        <authorList>
            <person name="Gomez-Valero L."/>
        </authorList>
    </citation>
    <scope>NUCLEOTIDE SEQUENCE [LARGE SCALE GENOMIC DNA]</scope>
    <source>
        <strain evidence="21">ATCC35250</strain>
    </source>
</reference>
<keyword evidence="2 18" id="KW-0963">Cytoplasm</keyword>
<comment type="subcellular location">
    <subcellularLocation>
        <location evidence="1 18">Cytoplasm</location>
    </subcellularLocation>
</comment>
<keyword evidence="13 18" id="KW-0234">DNA repair</keyword>
<dbReference type="Pfam" id="PF17755">
    <property type="entry name" value="UvrA_DNA-bind"/>
    <property type="match status" value="1"/>
</dbReference>
<name>A0A0A8ULA4_LEGHA</name>
<dbReference type="InterPro" id="IPR041552">
    <property type="entry name" value="UvrA_DNA-bd"/>
</dbReference>
<accession>A0A0A8ULA4</accession>
<dbReference type="Gene3D" id="1.10.8.280">
    <property type="entry name" value="ABC transporter ATPase domain-like"/>
    <property type="match status" value="1"/>
</dbReference>
<evidence type="ECO:0000313" key="20">
    <source>
        <dbReference type="EMBL" id="CEK09513.1"/>
    </source>
</evidence>
<dbReference type="GO" id="GO:0016887">
    <property type="term" value="F:ATP hydrolysis activity"/>
    <property type="evidence" value="ECO:0007669"/>
    <property type="project" value="InterPro"/>
</dbReference>
<dbReference type="HAMAP" id="MF_00205">
    <property type="entry name" value="UvrA"/>
    <property type="match status" value="1"/>
</dbReference>
<evidence type="ECO:0000256" key="11">
    <source>
        <dbReference type="ARBA" id="ARBA00022881"/>
    </source>
</evidence>
<dbReference type="KEGG" id="lha:LHA_0411"/>
<evidence type="ECO:0000256" key="17">
    <source>
        <dbReference type="ARBA" id="ARBA00042156"/>
    </source>
</evidence>
<dbReference type="Gene3D" id="3.40.50.300">
    <property type="entry name" value="P-loop containing nucleotide triphosphate hydrolases"/>
    <property type="match status" value="2"/>
</dbReference>
<keyword evidence="8 18" id="KW-0863">Zinc-finger</keyword>
<evidence type="ECO:0000256" key="12">
    <source>
        <dbReference type="ARBA" id="ARBA00023125"/>
    </source>
</evidence>
<feature type="zinc finger region" description="C4-type" evidence="18">
    <location>
        <begin position="738"/>
        <end position="764"/>
    </location>
</feature>
<dbReference type="InterPro" id="IPR013815">
    <property type="entry name" value="ATP_grasp_subdomain_1"/>
</dbReference>
<proteinExistence type="inferred from homology"/>
<dbReference type="AlphaFoldDB" id="A0A0A8ULA4"/>
<dbReference type="Proteomes" id="UP000032803">
    <property type="component" value="Chromosome I"/>
</dbReference>
<dbReference type="GO" id="GO:0009432">
    <property type="term" value="P:SOS response"/>
    <property type="evidence" value="ECO:0007669"/>
    <property type="project" value="UniProtKB-UniRule"/>
</dbReference>
<keyword evidence="21" id="KW-1185">Reference proteome</keyword>
<keyword evidence="6 18" id="KW-0227">DNA damage</keyword>
<comment type="function">
    <text evidence="18">The UvrABC repair system catalyzes the recognition and processing of DNA lesions. UvrA is an ATPase and a DNA-binding protein. A damage recognition complex composed of 2 UvrA and 2 UvrB subunits scans DNA for abnormalities. When the presence of a lesion has been verified by UvrB, the UvrA molecules dissociate.</text>
</comment>
<keyword evidence="11 18" id="KW-0267">Excision nuclease</keyword>
<dbReference type="InterPro" id="IPR027417">
    <property type="entry name" value="P-loop_NTPase"/>
</dbReference>
<keyword evidence="5 18" id="KW-0547">Nucleotide-binding</keyword>
<dbReference type="HOGENOM" id="CLU_001370_0_2_6"/>
<evidence type="ECO:0000256" key="15">
    <source>
        <dbReference type="ARBA" id="ARBA00038000"/>
    </source>
</evidence>
<dbReference type="InterPro" id="IPR041102">
    <property type="entry name" value="UvrA_inter"/>
</dbReference>
<feature type="domain" description="ABC transporter" evidence="19">
    <location>
        <begin position="605"/>
        <end position="935"/>
    </location>
</feature>
<dbReference type="PANTHER" id="PTHR43152">
    <property type="entry name" value="UVRABC SYSTEM PROTEIN A"/>
    <property type="match status" value="1"/>
</dbReference>
<evidence type="ECO:0000256" key="2">
    <source>
        <dbReference type="ARBA" id="ARBA00022490"/>
    </source>
</evidence>
<evidence type="ECO:0000256" key="13">
    <source>
        <dbReference type="ARBA" id="ARBA00023204"/>
    </source>
</evidence>
<keyword evidence="7 18" id="KW-0228">DNA excision</keyword>
<dbReference type="GO" id="GO:0009381">
    <property type="term" value="F:excinuclease ABC activity"/>
    <property type="evidence" value="ECO:0007669"/>
    <property type="project" value="UniProtKB-UniRule"/>
</dbReference>
<dbReference type="PROSITE" id="PS00211">
    <property type="entry name" value="ABC_TRANSPORTER_1"/>
    <property type="match status" value="2"/>
</dbReference>
<dbReference type="STRING" id="449.LHA_0411"/>
<evidence type="ECO:0000256" key="3">
    <source>
        <dbReference type="ARBA" id="ARBA00022723"/>
    </source>
</evidence>
<keyword evidence="12 18" id="KW-0238">DNA-binding</keyword>
<keyword evidence="3 18" id="KW-0479">Metal-binding</keyword>
<dbReference type="NCBIfam" id="NF001503">
    <property type="entry name" value="PRK00349.1"/>
    <property type="match status" value="1"/>
</dbReference>
<dbReference type="RefSeq" id="WP_045105037.1">
    <property type="nucleotide sequence ID" value="NZ_LN681225.1"/>
</dbReference>
<dbReference type="GO" id="GO:0006289">
    <property type="term" value="P:nucleotide-excision repair"/>
    <property type="evidence" value="ECO:0007669"/>
    <property type="project" value="UniProtKB-UniRule"/>
</dbReference>
<dbReference type="FunFam" id="1.20.1580.10:FF:000002">
    <property type="entry name" value="UvrABC system protein A"/>
    <property type="match status" value="1"/>
</dbReference>
<dbReference type="Pfam" id="PF17760">
    <property type="entry name" value="UvrA_inter"/>
    <property type="match status" value="1"/>
</dbReference>
<evidence type="ECO:0000256" key="9">
    <source>
        <dbReference type="ARBA" id="ARBA00022833"/>
    </source>
</evidence>
<feature type="binding site" evidence="18">
    <location>
        <begin position="638"/>
        <end position="645"/>
    </location>
    <ligand>
        <name>ATP</name>
        <dbReference type="ChEBI" id="CHEBI:30616"/>
    </ligand>
</feature>
<evidence type="ECO:0000256" key="16">
    <source>
        <dbReference type="ARBA" id="ARBA00039316"/>
    </source>
</evidence>
<dbReference type="GO" id="GO:0005737">
    <property type="term" value="C:cytoplasm"/>
    <property type="evidence" value="ECO:0007669"/>
    <property type="project" value="UniProtKB-SubCell"/>
</dbReference>
<evidence type="ECO:0000256" key="18">
    <source>
        <dbReference type="HAMAP-Rule" id="MF_00205"/>
    </source>
</evidence>
<evidence type="ECO:0000256" key="1">
    <source>
        <dbReference type="ARBA" id="ARBA00004496"/>
    </source>
</evidence>
<feature type="zinc finger region" description="C4-type" evidence="18">
    <location>
        <begin position="252"/>
        <end position="279"/>
    </location>
</feature>
<dbReference type="InterPro" id="IPR004602">
    <property type="entry name" value="UvrA"/>
</dbReference>
<dbReference type="GO" id="GO:0003677">
    <property type="term" value="F:DNA binding"/>
    <property type="evidence" value="ECO:0007669"/>
    <property type="project" value="UniProtKB-UniRule"/>
</dbReference>
<dbReference type="GO" id="GO:0009380">
    <property type="term" value="C:excinuclease repair complex"/>
    <property type="evidence" value="ECO:0007669"/>
    <property type="project" value="InterPro"/>
</dbReference>
<dbReference type="GO" id="GO:0008270">
    <property type="term" value="F:zinc ion binding"/>
    <property type="evidence" value="ECO:0007669"/>
    <property type="project" value="UniProtKB-UniRule"/>
</dbReference>
<comment type="subunit">
    <text evidence="18">Forms a heterotetramer with UvrB during the search for lesions.</text>
</comment>